<dbReference type="Proteomes" id="UP000034054">
    <property type="component" value="Unassembled WGS sequence"/>
</dbReference>
<name>A0A0G2AI01_9BACT</name>
<dbReference type="Gene3D" id="3.40.50.2000">
    <property type="entry name" value="Glycogen Phosphorylase B"/>
    <property type="match status" value="2"/>
</dbReference>
<dbReference type="PANTHER" id="PTHR45947:SF3">
    <property type="entry name" value="SULFOQUINOVOSYL TRANSFERASE SQD2"/>
    <property type="match status" value="1"/>
</dbReference>
<dbReference type="AlphaFoldDB" id="A0A0G2AI01"/>
<organism evidence="3 4">
    <name type="scientific">Candidatus Uhrbacteria bacterium GW2011_GWA2_52_8d</name>
    <dbReference type="NCBI Taxonomy" id="1618979"/>
    <lineage>
        <taxon>Bacteria</taxon>
        <taxon>Candidatus Uhriibacteriota</taxon>
    </lineage>
</organism>
<comment type="caution">
    <text evidence="3">The sequence shown here is derived from an EMBL/GenBank/DDBJ whole genome shotgun (WGS) entry which is preliminary data.</text>
</comment>
<reference evidence="3 4" key="1">
    <citation type="journal article" date="2015" name="Nature">
        <title>rRNA introns, odd ribosomes, and small enigmatic genomes across a large radiation of phyla.</title>
        <authorList>
            <person name="Brown C.T."/>
            <person name="Hug L.A."/>
            <person name="Thomas B.C."/>
            <person name="Sharon I."/>
            <person name="Castelle C.J."/>
            <person name="Singh A."/>
            <person name="Wilkins M.J."/>
            <person name="Williams K.H."/>
            <person name="Banfield J.F."/>
        </authorList>
    </citation>
    <scope>NUCLEOTIDE SEQUENCE [LARGE SCALE GENOMIC DNA]</scope>
</reference>
<dbReference type="SUPFAM" id="SSF53756">
    <property type="entry name" value="UDP-Glycosyltransferase/glycogen phosphorylase"/>
    <property type="match status" value="1"/>
</dbReference>
<dbReference type="InterPro" id="IPR001296">
    <property type="entry name" value="Glyco_trans_1"/>
</dbReference>
<feature type="domain" description="Glycosyl transferase family 1" evidence="1">
    <location>
        <begin position="192"/>
        <end position="350"/>
    </location>
</feature>
<dbReference type="InterPro" id="IPR028098">
    <property type="entry name" value="Glyco_trans_4-like_N"/>
</dbReference>
<dbReference type="PANTHER" id="PTHR45947">
    <property type="entry name" value="SULFOQUINOVOSYL TRANSFERASE SQD2"/>
    <property type="match status" value="1"/>
</dbReference>
<dbReference type="Pfam" id="PF13439">
    <property type="entry name" value="Glyco_transf_4"/>
    <property type="match status" value="1"/>
</dbReference>
<dbReference type="CDD" id="cd03801">
    <property type="entry name" value="GT4_PimA-like"/>
    <property type="match status" value="1"/>
</dbReference>
<dbReference type="GO" id="GO:0016757">
    <property type="term" value="F:glycosyltransferase activity"/>
    <property type="evidence" value="ECO:0007669"/>
    <property type="project" value="InterPro"/>
</dbReference>
<dbReference type="EMBL" id="LCRH01000038">
    <property type="protein sequence ID" value="KKW32174.1"/>
    <property type="molecule type" value="Genomic_DNA"/>
</dbReference>
<dbReference type="Pfam" id="PF00534">
    <property type="entry name" value="Glycos_transf_1"/>
    <property type="match status" value="1"/>
</dbReference>
<accession>A0A0G2AI01</accession>
<protein>
    <recommendedName>
        <fullName evidence="5">Glycosyltransferase</fullName>
    </recommendedName>
</protein>
<evidence type="ECO:0000259" key="1">
    <source>
        <dbReference type="Pfam" id="PF00534"/>
    </source>
</evidence>
<gene>
    <name evidence="3" type="ORF">UY76_C0038G0004</name>
</gene>
<evidence type="ECO:0000313" key="3">
    <source>
        <dbReference type="EMBL" id="KKW32174.1"/>
    </source>
</evidence>
<evidence type="ECO:0000259" key="2">
    <source>
        <dbReference type="Pfam" id="PF13439"/>
    </source>
</evidence>
<evidence type="ECO:0008006" key="5">
    <source>
        <dbReference type="Google" id="ProtNLM"/>
    </source>
</evidence>
<sequence length="384" mass="43229">MKIAMIGQKGIPARSGGIERHVEELSAELASRGHEVLVFCRSWYTWPIRDHRGVRCIKTWSLPSKHLDAISHTFTSILRAVREKVDVFHFHGVGPSLLAWLPKLLRPSAKVVVTFHCIDRHHQKWGRMARLMLYIGERFACTIPDATIAVSKTLETYCRLSYGVTTKYIPNGTQIRLEDSDPILIKPFGLEPGKYMMMCARLVRHKGAHTLIAAWKRLKKTHPELVGDTKLAIVGGSAFTDDYVRELERLVKDEPSIVLTGNQSGETLHTLFSNSYAAIHPSESEGLPIAVLEAMGYGKCVLSSNIPENLELTQDHGLTFEAGNEKDLASQLKMLLENPELVNAVGAEARIHIAKHYDWKDIAETTDYLYELLWLEPELTKQTT</sequence>
<evidence type="ECO:0000313" key="4">
    <source>
        <dbReference type="Proteomes" id="UP000034054"/>
    </source>
</evidence>
<proteinExistence type="predicted"/>
<feature type="domain" description="Glycosyltransferase subfamily 4-like N-terminal" evidence="2">
    <location>
        <begin position="16"/>
        <end position="173"/>
    </location>
</feature>
<dbReference type="InterPro" id="IPR050194">
    <property type="entry name" value="Glycosyltransferase_grp1"/>
</dbReference>